<dbReference type="GO" id="GO:0006793">
    <property type="term" value="P:phosphorus metabolic process"/>
    <property type="evidence" value="ECO:0007669"/>
    <property type="project" value="UniProtKB-ARBA"/>
</dbReference>
<geneLocation type="plasmid" evidence="9 10">
    <name>unnamed1</name>
</geneLocation>
<gene>
    <name evidence="9" type="ORF">HUK68_20490</name>
</gene>
<evidence type="ECO:0000256" key="6">
    <source>
        <dbReference type="ARBA" id="ARBA00023098"/>
    </source>
</evidence>
<dbReference type="CDD" id="cd09170">
    <property type="entry name" value="PLDc_Nuc"/>
    <property type="match status" value="1"/>
</dbReference>
<evidence type="ECO:0000259" key="8">
    <source>
        <dbReference type="PROSITE" id="PS50035"/>
    </source>
</evidence>
<dbReference type="AlphaFoldDB" id="A0A6N1X7D8"/>
<dbReference type="InterPro" id="IPR051406">
    <property type="entry name" value="PLD_domain"/>
</dbReference>
<evidence type="ECO:0000313" key="10">
    <source>
        <dbReference type="Proteomes" id="UP000509579"/>
    </source>
</evidence>
<keyword evidence="5" id="KW-0442">Lipid degradation</keyword>
<keyword evidence="10" id="KW-1185">Reference proteome</keyword>
<evidence type="ECO:0000256" key="1">
    <source>
        <dbReference type="ARBA" id="ARBA00000798"/>
    </source>
</evidence>
<evidence type="ECO:0000256" key="3">
    <source>
        <dbReference type="ARBA" id="ARBA00012027"/>
    </source>
</evidence>
<evidence type="ECO:0000256" key="2">
    <source>
        <dbReference type="ARBA" id="ARBA00008664"/>
    </source>
</evidence>
<keyword evidence="7" id="KW-0732">Signal</keyword>
<accession>A0A6N1X7D8</accession>
<proteinExistence type="inferred from homology"/>
<dbReference type="Proteomes" id="UP000509579">
    <property type="component" value="Plasmid unnamed1"/>
</dbReference>
<keyword evidence="4" id="KW-0378">Hydrolase</keyword>
<dbReference type="PANTHER" id="PTHR43856:SF1">
    <property type="entry name" value="MITOCHONDRIAL CARDIOLIPIN HYDROLASE"/>
    <property type="match status" value="1"/>
</dbReference>
<keyword evidence="9" id="KW-0614">Plasmid</keyword>
<sequence>MTFPRITAALLLALASLSHAEPRVQVGFSPEGSARALVLETIGSARHSIQMLAYAFQAPDIMQALVAAKQRGVEVRVVVDKQRNLGRASRQAMDFVVRQGVELRINAHFHIHHDKAMIVDGNAVQTGSFNYAASAETLNSENVVVMHDMPAVTAQYAAHWQSRWELGQPYGAAP</sequence>
<organism evidence="9 10">
    <name type="scientific">Comamonas antarctica</name>
    <dbReference type="NCBI Taxonomy" id="2743470"/>
    <lineage>
        <taxon>Bacteria</taxon>
        <taxon>Pseudomonadati</taxon>
        <taxon>Pseudomonadota</taxon>
        <taxon>Betaproteobacteria</taxon>
        <taxon>Burkholderiales</taxon>
        <taxon>Comamonadaceae</taxon>
        <taxon>Comamonas</taxon>
    </lineage>
</organism>
<feature type="chain" id="PRO_5027021175" description="phospholipase D" evidence="7">
    <location>
        <begin position="21"/>
        <end position="174"/>
    </location>
</feature>
<comment type="similarity">
    <text evidence="2">Belongs to the phospholipase D family.</text>
</comment>
<evidence type="ECO:0000256" key="4">
    <source>
        <dbReference type="ARBA" id="ARBA00022801"/>
    </source>
</evidence>
<dbReference type="Gene3D" id="3.30.870.10">
    <property type="entry name" value="Endonuclease Chain A"/>
    <property type="match status" value="1"/>
</dbReference>
<dbReference type="EMBL" id="CP054841">
    <property type="protein sequence ID" value="QKV55314.1"/>
    <property type="molecule type" value="Genomic_DNA"/>
</dbReference>
<evidence type="ECO:0000313" key="9">
    <source>
        <dbReference type="EMBL" id="QKV55314.1"/>
    </source>
</evidence>
<feature type="domain" description="PLD phosphodiesterase" evidence="8">
    <location>
        <begin position="108"/>
        <end position="135"/>
    </location>
</feature>
<dbReference type="PANTHER" id="PTHR43856">
    <property type="entry name" value="CARDIOLIPIN HYDROLASE"/>
    <property type="match status" value="1"/>
</dbReference>
<comment type="catalytic activity">
    <reaction evidence="1">
        <text>a 1,2-diacyl-sn-glycero-3-phosphocholine + H2O = a 1,2-diacyl-sn-glycero-3-phosphate + choline + H(+)</text>
        <dbReference type="Rhea" id="RHEA:14445"/>
        <dbReference type="ChEBI" id="CHEBI:15354"/>
        <dbReference type="ChEBI" id="CHEBI:15377"/>
        <dbReference type="ChEBI" id="CHEBI:15378"/>
        <dbReference type="ChEBI" id="CHEBI:57643"/>
        <dbReference type="ChEBI" id="CHEBI:58608"/>
        <dbReference type="EC" id="3.1.4.4"/>
    </reaction>
</comment>
<evidence type="ECO:0000256" key="5">
    <source>
        <dbReference type="ARBA" id="ARBA00022963"/>
    </source>
</evidence>
<protein>
    <recommendedName>
        <fullName evidence="3">phospholipase D</fullName>
        <ecNumber evidence="3">3.1.4.4</ecNumber>
    </recommendedName>
</protein>
<dbReference type="PROSITE" id="PS50035">
    <property type="entry name" value="PLD"/>
    <property type="match status" value="1"/>
</dbReference>
<dbReference type="GO" id="GO:0016891">
    <property type="term" value="F:RNA endonuclease activity producing 5'-phosphomonoesters, hydrolytic mechanism"/>
    <property type="evidence" value="ECO:0007669"/>
    <property type="project" value="TreeGrafter"/>
</dbReference>
<evidence type="ECO:0000256" key="7">
    <source>
        <dbReference type="SAM" id="SignalP"/>
    </source>
</evidence>
<reference evidence="9 10" key="1">
    <citation type="submission" date="2020-06" db="EMBL/GenBank/DDBJ databases">
        <title>Acidovorax antarctica sp. nov., isolated from Corinth ice sheet soil, Antarctic Fields Peninsula.</title>
        <authorList>
            <person name="Xu Q."/>
            <person name="Peng F."/>
        </authorList>
    </citation>
    <scope>NUCLEOTIDE SEQUENCE [LARGE SCALE GENOMIC DNA]</scope>
    <source>
        <strain evidence="9 10">16-35-5</strain>
        <plasmid evidence="9 10">unnamed1</plasmid>
    </source>
</reference>
<dbReference type="InterPro" id="IPR001736">
    <property type="entry name" value="PLipase_D/transphosphatidylase"/>
</dbReference>
<dbReference type="GO" id="GO:0004630">
    <property type="term" value="F:phospholipase D activity"/>
    <property type="evidence" value="ECO:0007669"/>
    <property type="project" value="UniProtKB-EC"/>
</dbReference>
<dbReference type="GO" id="GO:0016042">
    <property type="term" value="P:lipid catabolic process"/>
    <property type="evidence" value="ECO:0007669"/>
    <property type="project" value="UniProtKB-KW"/>
</dbReference>
<dbReference type="InterPro" id="IPR025202">
    <property type="entry name" value="PLD-like_dom"/>
</dbReference>
<dbReference type="Pfam" id="PF13091">
    <property type="entry name" value="PLDc_2"/>
    <property type="match status" value="1"/>
</dbReference>
<dbReference type="SUPFAM" id="SSF56024">
    <property type="entry name" value="Phospholipase D/nuclease"/>
    <property type="match status" value="1"/>
</dbReference>
<name>A0A6N1X7D8_9BURK</name>
<keyword evidence="6" id="KW-0443">Lipid metabolism</keyword>
<dbReference type="KEGG" id="aant:HUK68_20490"/>
<feature type="signal peptide" evidence="7">
    <location>
        <begin position="1"/>
        <end position="20"/>
    </location>
</feature>
<dbReference type="EC" id="3.1.4.4" evidence="3"/>
<dbReference type="RefSeq" id="WP_175506103.1">
    <property type="nucleotide sequence ID" value="NZ_CP054841.1"/>
</dbReference>